<name>A0A448WCL4_9PLAT</name>
<feature type="compositionally biased region" description="Basic residues" evidence="1">
    <location>
        <begin position="155"/>
        <end position="164"/>
    </location>
</feature>
<dbReference type="AlphaFoldDB" id="A0A448WCL4"/>
<reference evidence="2" key="1">
    <citation type="submission" date="2018-11" db="EMBL/GenBank/DDBJ databases">
        <authorList>
            <consortium name="Pathogen Informatics"/>
        </authorList>
    </citation>
    <scope>NUCLEOTIDE SEQUENCE</scope>
</reference>
<feature type="region of interest" description="Disordered" evidence="1">
    <location>
        <begin position="146"/>
        <end position="191"/>
    </location>
</feature>
<feature type="region of interest" description="Disordered" evidence="1">
    <location>
        <begin position="267"/>
        <end position="319"/>
    </location>
</feature>
<feature type="compositionally biased region" description="Polar residues" evidence="1">
    <location>
        <begin position="171"/>
        <end position="191"/>
    </location>
</feature>
<accession>A0A448WCL4</accession>
<feature type="compositionally biased region" description="Low complexity" evidence="1">
    <location>
        <begin position="16"/>
        <end position="28"/>
    </location>
</feature>
<gene>
    <name evidence="2" type="ORF">PXEA_LOCUS1952</name>
</gene>
<feature type="region of interest" description="Disordered" evidence="1">
    <location>
        <begin position="89"/>
        <end position="110"/>
    </location>
</feature>
<dbReference type="EMBL" id="CAAALY010004164">
    <property type="protein sequence ID" value="VEL08512.1"/>
    <property type="molecule type" value="Genomic_DNA"/>
</dbReference>
<proteinExistence type="predicted"/>
<dbReference type="Proteomes" id="UP000784294">
    <property type="component" value="Unassembled WGS sequence"/>
</dbReference>
<feature type="compositionally biased region" description="Basic residues" evidence="1">
    <location>
        <begin position="270"/>
        <end position="280"/>
    </location>
</feature>
<feature type="compositionally biased region" description="Polar residues" evidence="1">
    <location>
        <begin position="205"/>
        <end position="216"/>
    </location>
</feature>
<comment type="caution">
    <text evidence="2">The sequence shown here is derived from an EMBL/GenBank/DDBJ whole genome shotgun (WGS) entry which is preliminary data.</text>
</comment>
<evidence type="ECO:0000313" key="3">
    <source>
        <dbReference type="Proteomes" id="UP000784294"/>
    </source>
</evidence>
<sequence length="319" mass="35464">MADGFGNGELQPLFLQSQPRQEQQTRRQPSQHKPPMAKSMISKRLGGRVNGELDERLVGPPGQESGRRVPMTVNNAIEPNREKLVPSKALPTDRQTETGHFQKRPYRTPAHGTGITIVTVASPLDAACLPAQSTETGDLVDQTRASLKQPWQQTTRKRTQHQSHGRPSAGQHIQHQLVASDTSALRPSVDSSLAVGGSVGVEINDLSTGNSPESCSHPNHRHRHIHSHNHQHHSRRHQPQHRQPPQADQPILIQSEHQMEYFLAPAGPRTHLRQNNRQHKSHSDKQRMDRTTSTDRPTKQSVASDESALILEPASFLSA</sequence>
<feature type="compositionally biased region" description="Basic residues" evidence="1">
    <location>
        <begin position="218"/>
        <end position="240"/>
    </location>
</feature>
<protein>
    <submittedName>
        <fullName evidence="2">Uncharacterized protein</fullName>
    </submittedName>
</protein>
<feature type="region of interest" description="Disordered" evidence="1">
    <location>
        <begin position="1"/>
        <end position="69"/>
    </location>
</feature>
<keyword evidence="3" id="KW-1185">Reference proteome</keyword>
<evidence type="ECO:0000256" key="1">
    <source>
        <dbReference type="SAM" id="MobiDB-lite"/>
    </source>
</evidence>
<feature type="compositionally biased region" description="Basic and acidic residues" evidence="1">
    <location>
        <begin position="281"/>
        <end position="298"/>
    </location>
</feature>
<evidence type="ECO:0000313" key="2">
    <source>
        <dbReference type="EMBL" id="VEL08512.1"/>
    </source>
</evidence>
<organism evidence="2 3">
    <name type="scientific">Protopolystoma xenopodis</name>
    <dbReference type="NCBI Taxonomy" id="117903"/>
    <lineage>
        <taxon>Eukaryota</taxon>
        <taxon>Metazoa</taxon>
        <taxon>Spiralia</taxon>
        <taxon>Lophotrochozoa</taxon>
        <taxon>Platyhelminthes</taxon>
        <taxon>Monogenea</taxon>
        <taxon>Polyopisthocotylea</taxon>
        <taxon>Polystomatidea</taxon>
        <taxon>Polystomatidae</taxon>
        <taxon>Protopolystoma</taxon>
    </lineage>
</organism>
<feature type="region of interest" description="Disordered" evidence="1">
    <location>
        <begin position="204"/>
        <end position="247"/>
    </location>
</feature>